<keyword evidence="1" id="KW-0723">Serine/threonine-protein kinase</keyword>
<feature type="domain" description="Histidine kinase/HSP90-like ATPase" evidence="2">
    <location>
        <begin position="7"/>
        <end position="124"/>
    </location>
</feature>
<organism evidence="3 4">
    <name type="scientific">Actinomadura rugatobispora</name>
    <dbReference type="NCBI Taxonomy" id="1994"/>
    <lineage>
        <taxon>Bacteria</taxon>
        <taxon>Bacillati</taxon>
        <taxon>Actinomycetota</taxon>
        <taxon>Actinomycetes</taxon>
        <taxon>Streptosporangiales</taxon>
        <taxon>Thermomonosporaceae</taxon>
        <taxon>Actinomadura</taxon>
    </lineage>
</organism>
<name>A0ABW0ZT17_9ACTN</name>
<accession>A0ABW0ZT17</accession>
<evidence type="ECO:0000256" key="1">
    <source>
        <dbReference type="ARBA" id="ARBA00022527"/>
    </source>
</evidence>
<dbReference type="EMBL" id="JBHSON010000014">
    <property type="protein sequence ID" value="MFC5746449.1"/>
    <property type="molecule type" value="Genomic_DNA"/>
</dbReference>
<evidence type="ECO:0000313" key="4">
    <source>
        <dbReference type="Proteomes" id="UP001596074"/>
    </source>
</evidence>
<keyword evidence="1" id="KW-0418">Kinase</keyword>
<dbReference type="InterPro" id="IPR050267">
    <property type="entry name" value="Anti-sigma-factor_SerPK"/>
</dbReference>
<protein>
    <submittedName>
        <fullName evidence="3">ATP-binding protein</fullName>
    </submittedName>
</protein>
<keyword evidence="4" id="KW-1185">Reference proteome</keyword>
<dbReference type="RefSeq" id="WP_378282150.1">
    <property type="nucleotide sequence ID" value="NZ_JBHSON010000014.1"/>
</dbReference>
<dbReference type="PANTHER" id="PTHR35526:SF3">
    <property type="entry name" value="ANTI-SIGMA-F FACTOR RSBW"/>
    <property type="match status" value="1"/>
</dbReference>
<dbReference type="CDD" id="cd16936">
    <property type="entry name" value="HATPase_RsbW-like"/>
    <property type="match status" value="1"/>
</dbReference>
<dbReference type="Pfam" id="PF13581">
    <property type="entry name" value="HATPase_c_2"/>
    <property type="match status" value="1"/>
</dbReference>
<dbReference type="InterPro" id="IPR003594">
    <property type="entry name" value="HATPase_dom"/>
</dbReference>
<reference evidence="4" key="1">
    <citation type="journal article" date="2019" name="Int. J. Syst. Evol. Microbiol.">
        <title>The Global Catalogue of Microorganisms (GCM) 10K type strain sequencing project: providing services to taxonomists for standard genome sequencing and annotation.</title>
        <authorList>
            <consortium name="The Broad Institute Genomics Platform"/>
            <consortium name="The Broad Institute Genome Sequencing Center for Infectious Disease"/>
            <person name="Wu L."/>
            <person name="Ma J."/>
        </authorList>
    </citation>
    <scope>NUCLEOTIDE SEQUENCE [LARGE SCALE GENOMIC DNA]</scope>
    <source>
        <strain evidence="4">KCTC 42087</strain>
    </source>
</reference>
<evidence type="ECO:0000313" key="3">
    <source>
        <dbReference type="EMBL" id="MFC5746449.1"/>
    </source>
</evidence>
<dbReference type="Proteomes" id="UP001596074">
    <property type="component" value="Unassembled WGS sequence"/>
</dbReference>
<dbReference type="GO" id="GO:0005524">
    <property type="term" value="F:ATP binding"/>
    <property type="evidence" value="ECO:0007669"/>
    <property type="project" value="UniProtKB-KW"/>
</dbReference>
<sequence>MLASAAAAGLARTLMNARLSSWGCAHISDDAALIASELINNAINETPGREIRYRMSLEGDEVLMAVWDSSERTPCPREPAHVALDLSPEAWDDNGGWGLSIVTALAVSSGYTTDPSGGKWVWARLKP</sequence>
<keyword evidence="3" id="KW-0067">ATP-binding</keyword>
<dbReference type="Gene3D" id="3.30.565.10">
    <property type="entry name" value="Histidine kinase-like ATPase, C-terminal domain"/>
    <property type="match status" value="1"/>
</dbReference>
<gene>
    <name evidence="3" type="ORF">ACFPZN_12575</name>
</gene>
<evidence type="ECO:0000259" key="2">
    <source>
        <dbReference type="Pfam" id="PF13581"/>
    </source>
</evidence>
<proteinExistence type="predicted"/>
<dbReference type="SUPFAM" id="SSF55874">
    <property type="entry name" value="ATPase domain of HSP90 chaperone/DNA topoisomerase II/histidine kinase"/>
    <property type="match status" value="1"/>
</dbReference>
<keyword evidence="3" id="KW-0547">Nucleotide-binding</keyword>
<dbReference type="InterPro" id="IPR036890">
    <property type="entry name" value="HATPase_C_sf"/>
</dbReference>
<keyword evidence="1" id="KW-0808">Transferase</keyword>
<dbReference type="PANTHER" id="PTHR35526">
    <property type="entry name" value="ANTI-SIGMA-F FACTOR RSBW-RELATED"/>
    <property type="match status" value="1"/>
</dbReference>
<comment type="caution">
    <text evidence="3">The sequence shown here is derived from an EMBL/GenBank/DDBJ whole genome shotgun (WGS) entry which is preliminary data.</text>
</comment>